<protein>
    <submittedName>
        <fullName evidence="1">Uncharacterized protein</fullName>
    </submittedName>
</protein>
<reference evidence="1 2" key="1">
    <citation type="submission" date="2014-07" db="EMBL/GenBank/DDBJ databases">
        <title>Draft Genome Sequence of Gephyronic Acid Producer, Cystobacter violaceus Strain Cb vi76.</title>
        <authorList>
            <person name="Stevens D.C."/>
            <person name="Young J."/>
            <person name="Carmichael R."/>
            <person name="Tan J."/>
            <person name="Taylor R.E."/>
        </authorList>
    </citation>
    <scope>NUCLEOTIDE SEQUENCE [LARGE SCALE GENOMIC DNA]</scope>
    <source>
        <strain evidence="1 2">Cb vi76</strain>
    </source>
</reference>
<evidence type="ECO:0000313" key="1">
    <source>
        <dbReference type="EMBL" id="KFA89441.1"/>
    </source>
</evidence>
<proteinExistence type="predicted"/>
<dbReference type="Proteomes" id="UP000028547">
    <property type="component" value="Unassembled WGS sequence"/>
</dbReference>
<organism evidence="1 2">
    <name type="scientific">Archangium violaceum Cb vi76</name>
    <dbReference type="NCBI Taxonomy" id="1406225"/>
    <lineage>
        <taxon>Bacteria</taxon>
        <taxon>Pseudomonadati</taxon>
        <taxon>Myxococcota</taxon>
        <taxon>Myxococcia</taxon>
        <taxon>Myxococcales</taxon>
        <taxon>Cystobacterineae</taxon>
        <taxon>Archangiaceae</taxon>
        <taxon>Archangium</taxon>
    </lineage>
</organism>
<dbReference type="EMBL" id="JPMI01000240">
    <property type="protein sequence ID" value="KFA89441.1"/>
    <property type="molecule type" value="Genomic_DNA"/>
</dbReference>
<dbReference type="AlphaFoldDB" id="A0A084SLV6"/>
<name>A0A084SLV6_9BACT</name>
<comment type="caution">
    <text evidence="1">The sequence shown here is derived from an EMBL/GenBank/DDBJ whole genome shotgun (WGS) entry which is preliminary data.</text>
</comment>
<sequence>MSASTKAIKRFLQFSQQIRLSELNSGLIRASQHLTCLLLITTPDQAEAMVPVCPDDPCSIAKSDIDTPCFFVQLIGIVVMVCIGSNISEMQGHERLPQSITHRLV</sequence>
<gene>
    <name evidence="1" type="ORF">Q664_34220</name>
</gene>
<accession>A0A084SLV6</accession>
<evidence type="ECO:0000313" key="2">
    <source>
        <dbReference type="Proteomes" id="UP000028547"/>
    </source>
</evidence>